<dbReference type="Proteomes" id="UP000772434">
    <property type="component" value="Unassembled WGS sequence"/>
</dbReference>
<keyword evidence="2" id="KW-1185">Reference proteome</keyword>
<dbReference type="AlphaFoldDB" id="A0A9P5QAN5"/>
<dbReference type="EMBL" id="JADNRY010000002">
    <property type="protein sequence ID" value="KAF9078155.1"/>
    <property type="molecule type" value="Genomic_DNA"/>
</dbReference>
<gene>
    <name evidence="1" type="ORF">BDP27DRAFT_346855</name>
</gene>
<evidence type="ECO:0000313" key="2">
    <source>
        <dbReference type="Proteomes" id="UP000772434"/>
    </source>
</evidence>
<comment type="caution">
    <text evidence="1">The sequence shown here is derived from an EMBL/GenBank/DDBJ whole genome shotgun (WGS) entry which is preliminary data.</text>
</comment>
<organism evidence="1 2">
    <name type="scientific">Rhodocollybia butyracea</name>
    <dbReference type="NCBI Taxonomy" id="206335"/>
    <lineage>
        <taxon>Eukaryota</taxon>
        <taxon>Fungi</taxon>
        <taxon>Dikarya</taxon>
        <taxon>Basidiomycota</taxon>
        <taxon>Agaricomycotina</taxon>
        <taxon>Agaricomycetes</taxon>
        <taxon>Agaricomycetidae</taxon>
        <taxon>Agaricales</taxon>
        <taxon>Marasmiineae</taxon>
        <taxon>Omphalotaceae</taxon>
        <taxon>Rhodocollybia</taxon>
    </lineage>
</organism>
<accession>A0A9P5QAN5</accession>
<reference evidence="1" key="1">
    <citation type="submission" date="2020-11" db="EMBL/GenBank/DDBJ databases">
        <authorList>
            <consortium name="DOE Joint Genome Institute"/>
            <person name="Ahrendt S."/>
            <person name="Riley R."/>
            <person name="Andreopoulos W."/>
            <person name="Labutti K."/>
            <person name="Pangilinan J."/>
            <person name="Ruiz-Duenas F.J."/>
            <person name="Barrasa J.M."/>
            <person name="Sanchez-Garcia M."/>
            <person name="Camarero S."/>
            <person name="Miyauchi S."/>
            <person name="Serrano A."/>
            <person name="Linde D."/>
            <person name="Babiker R."/>
            <person name="Drula E."/>
            <person name="Ayuso-Fernandez I."/>
            <person name="Pacheco R."/>
            <person name="Padilla G."/>
            <person name="Ferreira P."/>
            <person name="Barriuso J."/>
            <person name="Kellner H."/>
            <person name="Castanera R."/>
            <person name="Alfaro M."/>
            <person name="Ramirez L."/>
            <person name="Pisabarro A.G."/>
            <person name="Kuo A."/>
            <person name="Tritt A."/>
            <person name="Lipzen A."/>
            <person name="He G."/>
            <person name="Yan M."/>
            <person name="Ng V."/>
            <person name="Cullen D."/>
            <person name="Martin F."/>
            <person name="Rosso M.-N."/>
            <person name="Henrissat B."/>
            <person name="Hibbett D."/>
            <person name="Martinez A.T."/>
            <person name="Grigoriev I.V."/>
        </authorList>
    </citation>
    <scope>NUCLEOTIDE SEQUENCE</scope>
    <source>
        <strain evidence="1">AH 40177</strain>
    </source>
</reference>
<name>A0A9P5QAN5_9AGAR</name>
<protein>
    <submittedName>
        <fullName evidence="1">Uncharacterized protein</fullName>
    </submittedName>
</protein>
<evidence type="ECO:0000313" key="1">
    <source>
        <dbReference type="EMBL" id="KAF9078155.1"/>
    </source>
</evidence>
<sequence>MYKSFNISPVTSVGRSAGGASDGDGMKLGVRLLRNDDGGLLQRMYLVFRVLPRFHGWHQRCPDHRGQSKTRRCLGEASSPPLRIMFFRHPHQMCALQPAPCNIVQAVRLSQHRKVVKRRIMPILRMVVVVSLKRDPGRSCSHASNLLSPTSRKTYTSSHFRVPSQLIISLL</sequence>
<proteinExistence type="predicted"/>